<dbReference type="EMBL" id="PIFK01000098">
    <property type="protein sequence ID" value="PTP18612.1"/>
    <property type="molecule type" value="Genomic_DNA"/>
</dbReference>
<name>A0A2T5EGG8_VIBSP</name>
<dbReference type="Proteomes" id="UP000244197">
    <property type="component" value="Unassembled WGS sequence"/>
</dbReference>
<comment type="caution">
    <text evidence="1">The sequence shown here is derived from an EMBL/GenBank/DDBJ whole genome shotgun (WGS) entry which is preliminary data.</text>
</comment>
<proteinExistence type="predicted"/>
<evidence type="ECO:0000313" key="2">
    <source>
        <dbReference type="Proteomes" id="UP000244197"/>
    </source>
</evidence>
<gene>
    <name evidence="1" type="ORF">CWO07_24965</name>
</gene>
<dbReference type="RefSeq" id="WP_017088369.1">
    <property type="nucleotide sequence ID" value="NZ_MCWO01000121.1"/>
</dbReference>
<reference evidence="1 2" key="1">
    <citation type="submission" date="2017-11" db="EMBL/GenBank/DDBJ databases">
        <title>Population delineation of vibrios coincides with oyster pathogenicity.</title>
        <authorList>
            <person name="Bruto M."/>
            <person name="Labreuche Y."/>
            <person name="James A."/>
            <person name="Piel D."/>
            <person name="Chenivesse S."/>
            <person name="Petton B."/>
            <person name="Polz M.F."/>
            <person name="Le Roux F."/>
        </authorList>
    </citation>
    <scope>NUCLEOTIDE SEQUENCE [LARGE SCALE GENOMIC DNA]</scope>
    <source>
        <strain evidence="1 2">FF_144</strain>
    </source>
</reference>
<organism evidence="1 2">
    <name type="scientific">Vibrio splendidus</name>
    <dbReference type="NCBI Taxonomy" id="29497"/>
    <lineage>
        <taxon>Bacteria</taxon>
        <taxon>Pseudomonadati</taxon>
        <taxon>Pseudomonadota</taxon>
        <taxon>Gammaproteobacteria</taxon>
        <taxon>Vibrionales</taxon>
        <taxon>Vibrionaceae</taxon>
        <taxon>Vibrio</taxon>
    </lineage>
</organism>
<accession>A0A2T5EGG8</accession>
<sequence>MDGSFLSQDVNQDCSFADLLVRLPQVSDSSVQVVEKSRPKTVSKSWTVEESRYLEELFFEGTNLSTIAQKLDRTFPSVENQIRKLNLKRFKELSRKDTEYLKQNYWILDVETLAKKLGRQPASIRYFANKLGLKRAKLDSAEPPIPRRLMPYDMVKRLSVLERNSPDSKSRVDDSVVIFYDKKGPSTPMMAMHLDDLCLALDKHFNRRDGVTAAALTHGYKAV</sequence>
<dbReference type="AlphaFoldDB" id="A0A2T5EGG8"/>
<evidence type="ECO:0000313" key="1">
    <source>
        <dbReference type="EMBL" id="PTP18612.1"/>
    </source>
</evidence>
<protein>
    <submittedName>
        <fullName evidence="1">GcrA cell cycle regulator family protein</fullName>
    </submittedName>
</protein>